<dbReference type="STRING" id="869209.Tresu_2333"/>
<evidence type="ECO:0000256" key="7">
    <source>
        <dbReference type="ARBA" id="ARBA00022989"/>
    </source>
</evidence>
<gene>
    <name evidence="12" type="ordered locus">Tresu_2333</name>
</gene>
<dbReference type="CDD" id="cd06579">
    <property type="entry name" value="TM_PBP1_transp_AraH_like"/>
    <property type="match status" value="1"/>
</dbReference>
<evidence type="ECO:0000256" key="9">
    <source>
        <dbReference type="ARBA" id="ARBA00035611"/>
    </source>
</evidence>
<keyword evidence="5" id="KW-0762">Sugar transport</keyword>
<dbReference type="Pfam" id="PF02653">
    <property type="entry name" value="BPD_transp_2"/>
    <property type="match status" value="2"/>
</dbReference>
<dbReference type="InterPro" id="IPR001851">
    <property type="entry name" value="ABC_transp_permease"/>
</dbReference>
<keyword evidence="8 11" id="KW-0472">Membrane</keyword>
<dbReference type="GO" id="GO:0005886">
    <property type="term" value="C:plasma membrane"/>
    <property type="evidence" value="ECO:0007669"/>
    <property type="project" value="UniProtKB-SubCell"/>
</dbReference>
<dbReference type="OrthoDB" id="368246at2"/>
<keyword evidence="13" id="KW-1185">Reference proteome</keyword>
<evidence type="ECO:0000256" key="4">
    <source>
        <dbReference type="ARBA" id="ARBA00022519"/>
    </source>
</evidence>
<feature type="transmembrane region" description="Helical" evidence="11">
    <location>
        <begin position="137"/>
        <end position="155"/>
    </location>
</feature>
<dbReference type="NCBIfam" id="NF040906">
    <property type="entry name" value="GguB"/>
    <property type="match status" value="1"/>
</dbReference>
<evidence type="ECO:0000256" key="6">
    <source>
        <dbReference type="ARBA" id="ARBA00022692"/>
    </source>
</evidence>
<sequence length="416" mass="43808">MAVNTNSLKKMLKGNTMIFILLAVMLFFQALIVGFGKGSLFAPENITNLINQNAWVVILATGMLLCILTGGNIDLSVGSVICLVGAVAGILIVNLGWPVIPSIIVCLIVGTAIGAWHGFFIAYVHIPPFICTLSGMLLWRGVALILLGGMTISPFPSTFMNIFNSYLPDLALEQATDELFEASEDAYYALVDKNAQITLIVTLIIAVICCFVTVASALCSRASKKRKGYSVSSAGSFMGKQVVLCAVIMLVGWLLAQDKGLPLILVILAVIVGIYSYYTQNTVPGRYLYAIGGNEKAARLSGVNTDNVMFFAYTNMGFIAAVAGLVCAARLNSAAPTVGTSYEMDAIASCFIGGASAYGGTGTVGGAVIGAVFMGILNNGMSILGVDANWQRAVKGLVLLLAVIFDVVSKKRSSSK</sequence>
<keyword evidence="3" id="KW-1003">Cell membrane</keyword>
<dbReference type="GeneID" id="302999445"/>
<keyword evidence="6 11" id="KW-0812">Transmembrane</keyword>
<feature type="transmembrane region" description="Helical" evidence="11">
    <location>
        <begin position="99"/>
        <end position="125"/>
    </location>
</feature>
<comment type="subcellular location">
    <subcellularLocation>
        <location evidence="1">Cell membrane</location>
        <topology evidence="1">Multi-pass membrane protein</topology>
    </subcellularLocation>
</comment>
<evidence type="ECO:0000313" key="12">
    <source>
        <dbReference type="EMBL" id="AEB15196.1"/>
    </source>
</evidence>
<feature type="transmembrane region" description="Helical" evidence="11">
    <location>
        <begin position="75"/>
        <end position="93"/>
    </location>
</feature>
<feature type="transmembrane region" description="Helical" evidence="11">
    <location>
        <begin position="52"/>
        <end position="68"/>
    </location>
</feature>
<accession>F2NWK7</accession>
<evidence type="ECO:0000256" key="10">
    <source>
        <dbReference type="ARBA" id="ARBA00035686"/>
    </source>
</evidence>
<evidence type="ECO:0000256" key="11">
    <source>
        <dbReference type="SAM" id="Phobius"/>
    </source>
</evidence>
<dbReference type="GO" id="GO:0022857">
    <property type="term" value="F:transmembrane transporter activity"/>
    <property type="evidence" value="ECO:0007669"/>
    <property type="project" value="InterPro"/>
</dbReference>
<feature type="transmembrane region" description="Helical" evidence="11">
    <location>
        <begin position="231"/>
        <end position="255"/>
    </location>
</feature>
<feature type="transmembrane region" description="Helical" evidence="11">
    <location>
        <begin position="12"/>
        <end position="32"/>
    </location>
</feature>
<evidence type="ECO:0000256" key="5">
    <source>
        <dbReference type="ARBA" id="ARBA00022597"/>
    </source>
</evidence>
<evidence type="ECO:0000313" key="13">
    <source>
        <dbReference type="Proteomes" id="UP000006852"/>
    </source>
</evidence>
<feature type="transmembrane region" description="Helical" evidence="11">
    <location>
        <begin position="197"/>
        <end position="219"/>
    </location>
</feature>
<feature type="transmembrane region" description="Helical" evidence="11">
    <location>
        <begin position="261"/>
        <end position="278"/>
    </location>
</feature>
<dbReference type="eggNOG" id="COG4214">
    <property type="taxonomic scope" value="Bacteria"/>
</dbReference>
<evidence type="ECO:0000256" key="2">
    <source>
        <dbReference type="ARBA" id="ARBA00022448"/>
    </source>
</evidence>
<dbReference type="RefSeq" id="WP_013702448.1">
    <property type="nucleotide sequence ID" value="NC_015385.1"/>
</dbReference>
<organism evidence="12 13">
    <name type="scientific">Treponema succinifaciens (strain ATCC 33096 / DSM 2489 / 6091)</name>
    <dbReference type="NCBI Taxonomy" id="869209"/>
    <lineage>
        <taxon>Bacteria</taxon>
        <taxon>Pseudomonadati</taxon>
        <taxon>Spirochaetota</taxon>
        <taxon>Spirochaetia</taxon>
        <taxon>Spirochaetales</taxon>
        <taxon>Treponemataceae</taxon>
        <taxon>Treponema</taxon>
    </lineage>
</organism>
<dbReference type="PANTHER" id="PTHR32196">
    <property type="entry name" value="ABC TRANSPORTER PERMEASE PROTEIN YPHD-RELATED-RELATED"/>
    <property type="match status" value="1"/>
</dbReference>
<comment type="function">
    <text evidence="9">Part of the binding-protein-dependent transport system for D-xylose. Probably responsible for the translocation of the substrate across the membrane.</text>
</comment>
<feature type="transmembrane region" description="Helical" evidence="11">
    <location>
        <begin position="308"/>
        <end position="331"/>
    </location>
</feature>
<dbReference type="AlphaFoldDB" id="F2NWK7"/>
<dbReference type="KEGG" id="tsu:Tresu_2333"/>
<protein>
    <recommendedName>
        <fullName evidence="10">Xylose transport system permease protein XylH</fullName>
    </recommendedName>
</protein>
<dbReference type="PANTHER" id="PTHR32196:SF32">
    <property type="entry name" value="XYLOSE TRANSPORT SYSTEM PERMEASE PROTEIN XYLH"/>
    <property type="match status" value="1"/>
</dbReference>
<evidence type="ECO:0000256" key="8">
    <source>
        <dbReference type="ARBA" id="ARBA00023136"/>
    </source>
</evidence>
<keyword evidence="7 11" id="KW-1133">Transmembrane helix</keyword>
<keyword evidence="4" id="KW-0997">Cell inner membrane</keyword>
<reference evidence="12 13" key="1">
    <citation type="journal article" date="2011" name="Stand. Genomic Sci.">
        <title>Complete genome sequence of Treponema succinifaciens type strain (6091).</title>
        <authorList>
            <person name="Han C."/>
            <person name="Gronow S."/>
            <person name="Teshima H."/>
            <person name="Lapidus A."/>
            <person name="Nolan M."/>
            <person name="Lucas S."/>
            <person name="Hammon N."/>
            <person name="Deshpande S."/>
            <person name="Cheng J.F."/>
            <person name="Zeytun A."/>
            <person name="Tapia R."/>
            <person name="Goodwin L."/>
            <person name="Pitluck S."/>
            <person name="Liolios K."/>
            <person name="Pagani I."/>
            <person name="Ivanova N."/>
            <person name="Mavromatis K."/>
            <person name="Mikhailova N."/>
            <person name="Huntemann M."/>
            <person name="Pati A."/>
            <person name="Chen A."/>
            <person name="Palaniappan K."/>
            <person name="Land M."/>
            <person name="Hauser L."/>
            <person name="Brambilla E.M."/>
            <person name="Rohde M."/>
            <person name="Goker M."/>
            <person name="Woyke T."/>
            <person name="Bristow J."/>
            <person name="Eisen J.A."/>
            <person name="Markowitz V."/>
            <person name="Hugenholtz P."/>
            <person name="Kyrpides N.C."/>
            <person name="Klenk H.P."/>
            <person name="Detter J.C."/>
        </authorList>
    </citation>
    <scope>NUCLEOTIDE SEQUENCE [LARGE SCALE GENOMIC DNA]</scope>
    <source>
        <strain evidence="13">ATCC 33096 / DSM 2489 / 6091</strain>
    </source>
</reference>
<keyword evidence="2" id="KW-0813">Transport</keyword>
<reference evidence="13" key="2">
    <citation type="submission" date="2011-04" db="EMBL/GenBank/DDBJ databases">
        <title>The complete genome of chromosome of Treponema succinifaciens DSM 2489.</title>
        <authorList>
            <person name="Lucas S."/>
            <person name="Copeland A."/>
            <person name="Lapidus A."/>
            <person name="Bruce D."/>
            <person name="Goodwin L."/>
            <person name="Pitluck S."/>
            <person name="Peters L."/>
            <person name="Kyrpides N."/>
            <person name="Mavromatis K."/>
            <person name="Ivanova N."/>
            <person name="Ovchinnikova G."/>
            <person name="Teshima H."/>
            <person name="Detter J.C."/>
            <person name="Tapia R."/>
            <person name="Han C."/>
            <person name="Land M."/>
            <person name="Hauser L."/>
            <person name="Markowitz V."/>
            <person name="Cheng J.-F."/>
            <person name="Hugenholtz P."/>
            <person name="Woyke T."/>
            <person name="Wu D."/>
            <person name="Gronow S."/>
            <person name="Wellnitz S."/>
            <person name="Brambilla E."/>
            <person name="Klenk H.-P."/>
            <person name="Eisen J.A."/>
        </authorList>
    </citation>
    <scope>NUCLEOTIDE SEQUENCE [LARGE SCALE GENOMIC DNA]</scope>
    <source>
        <strain evidence="13">ATCC 33096 / DSM 2489 / 6091</strain>
    </source>
</reference>
<evidence type="ECO:0000256" key="1">
    <source>
        <dbReference type="ARBA" id="ARBA00004651"/>
    </source>
</evidence>
<evidence type="ECO:0000256" key="3">
    <source>
        <dbReference type="ARBA" id="ARBA00022475"/>
    </source>
</evidence>
<proteinExistence type="predicted"/>
<dbReference type="Proteomes" id="UP000006852">
    <property type="component" value="Chromosome"/>
</dbReference>
<name>F2NWK7_TRES6</name>
<dbReference type="HOGENOM" id="CLU_028880_2_0_12"/>
<dbReference type="EMBL" id="CP002631">
    <property type="protein sequence ID" value="AEB15196.1"/>
    <property type="molecule type" value="Genomic_DNA"/>
</dbReference>